<dbReference type="GO" id="GO:0016740">
    <property type="term" value="F:transferase activity"/>
    <property type="evidence" value="ECO:0007669"/>
    <property type="project" value="UniProtKB-KW"/>
</dbReference>
<dbReference type="Proteomes" id="UP001169242">
    <property type="component" value="Unassembled WGS sequence"/>
</dbReference>
<comment type="pathway">
    <text evidence="2">Glycan biosynthesis; alginate biosynthesis.</text>
</comment>
<evidence type="ECO:0000256" key="6">
    <source>
        <dbReference type="ARBA" id="ARBA00022841"/>
    </source>
</evidence>
<accession>A0AA42J154</accession>
<keyword evidence="9" id="KW-1185">Reference proteome</keyword>
<feature type="domain" description="AlgX/AlgJ SGNH hydrolase-like" evidence="7">
    <location>
        <begin position="117"/>
        <end position="228"/>
    </location>
</feature>
<comment type="caution">
    <text evidence="8">The sequence shown here is derived from an EMBL/GenBank/DDBJ whole genome shotgun (WGS) entry which is preliminary data.</text>
</comment>
<dbReference type="RefSeq" id="WP_271012438.1">
    <property type="nucleotide sequence ID" value="NZ_JAQIFT010000046.1"/>
</dbReference>
<dbReference type="InterPro" id="IPR031811">
    <property type="entry name" value="ALGX/ALGJ_SGNH-like"/>
</dbReference>
<proteinExistence type="predicted"/>
<evidence type="ECO:0000313" key="8">
    <source>
        <dbReference type="EMBL" id="MDA3732182.1"/>
    </source>
</evidence>
<dbReference type="EMBL" id="JAQIFT010000046">
    <property type="protein sequence ID" value="MDA3732182.1"/>
    <property type="molecule type" value="Genomic_DNA"/>
</dbReference>
<sequence length="397" mass="45868">MKKIQYWTIILFCIALLLGGGMTVLKNGKTIAASVIYSIKDQYTSNPSGESLVSGFTEGMEEGVTDNFWLKELYVDLYGLIERLLGRDYIRDANPSNVVVKDQDENLHFITFPFDYEQSLNGLVEINKALKQEGIPLLFVQTPLKVIEDYTTLPPSVVDYSKKNTDEFLSKLEENDIDFIDLRENVKEDGLDLSTLFFKTDHHWRTETAFWATDKVTQILNERYSLDLNQDGSYTDLKSYNKKTYKNFFLGSQGRRVGRLYAGVDNYTLITPKFNTDYEVTINKSDSSTTYAGTFEETILKHSLLDEEESVYTNRYASYFGGDYPEVIIKNKLQKEGKKVLIVKDSFALPFSAFLSTMFEETRMIDTRYFKEDLLNYIDDYQPDVVLYVYKSMKTIQ</sequence>
<evidence type="ECO:0000256" key="3">
    <source>
        <dbReference type="ARBA" id="ARBA00022679"/>
    </source>
</evidence>
<gene>
    <name evidence="8" type="ORF">PBV87_11875</name>
</gene>
<evidence type="ECO:0000256" key="1">
    <source>
        <dbReference type="ARBA" id="ARBA00004418"/>
    </source>
</evidence>
<name>A0AA42J154_9FIRM</name>
<evidence type="ECO:0000256" key="2">
    <source>
        <dbReference type="ARBA" id="ARBA00005182"/>
    </source>
</evidence>
<dbReference type="GO" id="GO:0042121">
    <property type="term" value="P:alginic acid biosynthetic process"/>
    <property type="evidence" value="ECO:0007669"/>
    <property type="project" value="UniProtKB-KW"/>
</dbReference>
<keyword evidence="4" id="KW-0732">Signal</keyword>
<organism evidence="8 9">
    <name type="scientific">Holtiella tumoricola</name>
    <dbReference type="NCBI Taxonomy" id="3018743"/>
    <lineage>
        <taxon>Bacteria</taxon>
        <taxon>Bacillati</taxon>
        <taxon>Bacillota</taxon>
        <taxon>Clostridia</taxon>
        <taxon>Lachnospirales</taxon>
        <taxon>Cellulosilyticaceae</taxon>
        <taxon>Holtiella</taxon>
    </lineage>
</organism>
<evidence type="ECO:0000256" key="4">
    <source>
        <dbReference type="ARBA" id="ARBA00022729"/>
    </source>
</evidence>
<keyword evidence="3" id="KW-0808">Transferase</keyword>
<dbReference type="AlphaFoldDB" id="A0AA42J154"/>
<dbReference type="Pfam" id="PF16822">
    <property type="entry name" value="ALGX"/>
    <property type="match status" value="1"/>
</dbReference>
<evidence type="ECO:0000256" key="5">
    <source>
        <dbReference type="ARBA" id="ARBA00022764"/>
    </source>
</evidence>
<comment type="subcellular location">
    <subcellularLocation>
        <location evidence="1">Periplasm</location>
    </subcellularLocation>
</comment>
<evidence type="ECO:0000313" key="9">
    <source>
        <dbReference type="Proteomes" id="UP001169242"/>
    </source>
</evidence>
<dbReference type="GO" id="GO:0042597">
    <property type="term" value="C:periplasmic space"/>
    <property type="evidence" value="ECO:0007669"/>
    <property type="project" value="UniProtKB-SubCell"/>
</dbReference>
<reference evidence="8" key="1">
    <citation type="journal article" date="2023" name="Int. J. Syst. Evol. Microbiol.">
        <title>&lt;i&gt;Holtiella tumoricola&lt;/i&gt; gen. nov. sp. nov., isolated from a human clinical sample.</title>
        <authorList>
            <person name="Allen-Vercoe E."/>
            <person name="Daigneault M.C."/>
            <person name="Vancuren S.J."/>
            <person name="Cochrane K."/>
            <person name="O'Neal L.L."/>
            <person name="Sankaranarayanan K."/>
            <person name="Lawson P.A."/>
        </authorList>
    </citation>
    <scope>NUCLEOTIDE SEQUENCE</scope>
    <source>
        <strain evidence="8">CC70A</strain>
    </source>
</reference>
<keyword evidence="6" id="KW-0016">Alginate biosynthesis</keyword>
<protein>
    <submittedName>
        <fullName evidence="8">DHHW family protein</fullName>
    </submittedName>
</protein>
<keyword evidence="5" id="KW-0574">Periplasm</keyword>
<evidence type="ECO:0000259" key="7">
    <source>
        <dbReference type="Pfam" id="PF16822"/>
    </source>
</evidence>